<keyword evidence="8" id="KW-0732">Signal</keyword>
<feature type="domain" description="Ig-like" evidence="9">
    <location>
        <begin position="939"/>
        <end position="1017"/>
    </location>
</feature>
<evidence type="ECO:0000256" key="6">
    <source>
        <dbReference type="ARBA" id="ARBA00023319"/>
    </source>
</evidence>
<feature type="domain" description="Ig-like" evidence="9">
    <location>
        <begin position="762"/>
        <end position="844"/>
    </location>
</feature>
<protein>
    <submittedName>
        <fullName evidence="11">Uncharacterized protein</fullName>
    </submittedName>
</protein>
<feature type="domain" description="Ig-like" evidence="9">
    <location>
        <begin position="2170"/>
        <end position="2262"/>
    </location>
</feature>
<dbReference type="InterPro" id="IPR036116">
    <property type="entry name" value="FN3_sf"/>
</dbReference>
<proteinExistence type="predicted"/>
<feature type="domain" description="Ig-like" evidence="9">
    <location>
        <begin position="1022"/>
        <end position="1104"/>
    </location>
</feature>
<dbReference type="InterPro" id="IPR036179">
    <property type="entry name" value="Ig-like_dom_sf"/>
</dbReference>
<dbReference type="Gene3D" id="2.60.40.10">
    <property type="entry name" value="Immunoglobulins"/>
    <property type="match status" value="25"/>
</dbReference>
<dbReference type="GO" id="GO:0005911">
    <property type="term" value="C:cell-cell junction"/>
    <property type="evidence" value="ECO:0007669"/>
    <property type="project" value="TreeGrafter"/>
</dbReference>
<accession>A0AAE0YZ33</accession>
<feature type="domain" description="Ig-like" evidence="9">
    <location>
        <begin position="1109"/>
        <end position="1189"/>
    </location>
</feature>
<feature type="domain" description="Ig-like" evidence="9">
    <location>
        <begin position="1196"/>
        <end position="1277"/>
    </location>
</feature>
<evidence type="ECO:0000256" key="7">
    <source>
        <dbReference type="SAM" id="Phobius"/>
    </source>
</evidence>
<dbReference type="InterPro" id="IPR003961">
    <property type="entry name" value="FN3_dom"/>
</dbReference>
<feature type="domain" description="Ig-like" evidence="9">
    <location>
        <begin position="312"/>
        <end position="402"/>
    </location>
</feature>
<feature type="domain" description="Ig-like" evidence="9">
    <location>
        <begin position="1460"/>
        <end position="1542"/>
    </location>
</feature>
<evidence type="ECO:0000256" key="3">
    <source>
        <dbReference type="ARBA" id="ARBA00023136"/>
    </source>
</evidence>
<evidence type="ECO:0000256" key="4">
    <source>
        <dbReference type="ARBA" id="ARBA00023157"/>
    </source>
</evidence>
<feature type="domain" description="Ig-like" evidence="9">
    <location>
        <begin position="496"/>
        <end position="580"/>
    </location>
</feature>
<evidence type="ECO:0000256" key="2">
    <source>
        <dbReference type="ARBA" id="ARBA00022737"/>
    </source>
</evidence>
<evidence type="ECO:0000259" key="9">
    <source>
        <dbReference type="PROSITE" id="PS50835"/>
    </source>
</evidence>
<dbReference type="CDD" id="cd00063">
    <property type="entry name" value="FN3"/>
    <property type="match status" value="1"/>
</dbReference>
<evidence type="ECO:0000259" key="10">
    <source>
        <dbReference type="PROSITE" id="PS50853"/>
    </source>
</evidence>
<feature type="domain" description="Ig-like" evidence="9">
    <location>
        <begin position="232"/>
        <end position="304"/>
    </location>
</feature>
<dbReference type="Pfam" id="PF13895">
    <property type="entry name" value="Ig_2"/>
    <property type="match status" value="7"/>
</dbReference>
<gene>
    <name evidence="11" type="ORF">RRG08_021251</name>
</gene>
<feature type="domain" description="Ig-like" evidence="9">
    <location>
        <begin position="132"/>
        <end position="214"/>
    </location>
</feature>
<feature type="domain" description="Ig-like" evidence="9">
    <location>
        <begin position="1547"/>
        <end position="1630"/>
    </location>
</feature>
<feature type="domain" description="Ig-like" evidence="9">
    <location>
        <begin position="849"/>
        <end position="928"/>
    </location>
</feature>
<evidence type="ECO:0000313" key="11">
    <source>
        <dbReference type="EMBL" id="KAK3759306.1"/>
    </source>
</evidence>
<feature type="domain" description="Ig-like" evidence="9">
    <location>
        <begin position="1990"/>
        <end position="2068"/>
    </location>
</feature>
<dbReference type="Pfam" id="PF13927">
    <property type="entry name" value="Ig_3"/>
    <property type="match status" value="7"/>
</dbReference>
<dbReference type="InterPro" id="IPR007110">
    <property type="entry name" value="Ig-like_dom"/>
</dbReference>
<evidence type="ECO:0000256" key="1">
    <source>
        <dbReference type="ARBA" id="ARBA00004479"/>
    </source>
</evidence>
<dbReference type="SUPFAM" id="SSF49265">
    <property type="entry name" value="Fibronectin type III"/>
    <property type="match status" value="1"/>
</dbReference>
<keyword evidence="7" id="KW-1133">Transmembrane helix</keyword>
<feature type="domain" description="Ig-like" evidence="9">
    <location>
        <begin position="1380"/>
        <end position="1455"/>
    </location>
</feature>
<feature type="domain" description="Ig-like" evidence="9">
    <location>
        <begin position="1292"/>
        <end position="1363"/>
    </location>
</feature>
<dbReference type="SMART" id="SM00060">
    <property type="entry name" value="FN3"/>
    <property type="match status" value="1"/>
</dbReference>
<comment type="subcellular location">
    <subcellularLocation>
        <location evidence="1">Membrane</location>
        <topology evidence="1">Single-pass type I membrane protein</topology>
    </subcellularLocation>
</comment>
<sequence length="2492" mass="267370">MERQTPEVAGVVLAVVLLLVLPGTDGQAQVYAPVGDSASVTIQLPDQNTNIISPSGQTMIEVGFFGDPTVSQQYRNRVSVTNYSGGFGTPSISFTFSNVQLTDGGNFQCTSTFGGNTQCGPTLVVLGRPTLPQLTVTPNPVVAGRDVEMTCAATSTSQPPSASLVLVYVLKQNGNVITQPRTSSFLIKGISATNAGTRFQCTAYELNTVTNRLTGFDSGESDVYTLDPQYAPTVIGVSPNQTSFTLKRDETIPDIECSAACNPACDFQWYKAPNRESIVAQGPVLRLGTVTSDEDGTYVCAAVNTLGERLLPVKVEVQESLGEVTFDPAPDSYTVREGTAIPAILCNSECVPACKFEWFKDGRFLYESDGINFGEVGRADSGDYTCRATNDRGSREKNLKIQVEYPPGRASLTPAALNYELEENAAILPDISCSADCEPDCEILWQKEGNEGAVSFDFLALGTATRADTGRYQCLVRNQYGEQVSNVVNVKIYYSPESIAFEPLDSSYNVEEGTNLEPVTCSANCEPACSLNWYKDNELSTPTVADAILDLGLADQADAGLWTCVATNAYGSQSKQLRVNIAYGPKDMTLMPARELYSVAADTESMPDVMCTANCNPPCSFSWFKNNDPFPDALNNTLSLGSVARGDEGNYTCRASNRLDADTRSLRLVITYGPSSSITLDPPQTRYELGVGSSLDVSCSAVCDPDCSYTWVRDDGTRAASSGNLQIASVSPSDAGVYTCRAANDIGPPATASITVNILSGPESLSITPEGPISLEEGNDFVISCSASCTPACTFTWRKGGQLIQSQGGTLPLTNVTRSDAGMYTCEARNSVDTTFGQVQVEVEYGAGESISLIPDSQDIKVRAGDLLEVTCVAGCYPECNFRWFKGTNEFSSGPKLTIPAISVDQGGPYTCIAQNSANNPAFSSTVVDVVYGPRQGEPEIFPPEPIQSVSRGGSYQARCSADCNPECDISWFFGTSEVPSSNGILNLRSVTSEDAGAYSCRASNSVESASQSFNLQVQAGPGTTIKFNPPGATQEVIEGRLLSVTCSAECSPPCSFYWQIGSRNVSDSGDLTFDPIQRDDAGNYVCYASNDLDSLSSKQLEVKVMYGPEGSTRLIPDGTKNLDVGDTLNFVCVADCSPPCEYTWYLGQQQILSSNGEVRVDSVSLSDSGTYSCQANNGVGARETKSVSVFVQSGPGGSISFNPPNDTVTLTEGNTLQVTCAAQCTPSCFYVWTLGQREIPSTNGVLNIPAVSAEQKGDYTCVAANGEGNQASKVLSVDVLYGPGDSLELVPADAVQTLNEGASLQINCRSMCNPPCEHQWYFVTTPLNTTNGVLSLVSLSADNEGNYKCVAFNGVGRSKEMDVLIKVQTGPGNTVRIIPDQRVYEVNEKSPLQLQCEAVCSPACTYTWYFGGTRIRATDGLFLQEAAKREDAGPYVCYAANAVAVQGSRQIQVDVLHGPTDKVMLDPSGPQRIEVGDMLTFRCSASCKPDCQYRWFKGNSEVYSEGGRLVVGPATEANRGDYSCQAYNKVDSLTSDIISIEILKPPENLQFRPLDENPSVVEGSDVEVLCQADCIPDCEISWWRGEEEIPGTYLDGTLRLKNVRRDEIHFYTCYAFNGVGSPASKLLVLEVLYGPETVSVFPPEVIAPLGGSVSVSCQADCNPPCQMFWSKDATNVSSKAGILTLGNVEADKSGNYSCTASNEVGAEAETVPITIISGGGATVQFDPPDTSVVVSEGRSYKVTCQSRCAPECQVTWTRGGEPVASSAGDILQFASVARSDKGVYSCRATNAAGIDISQLFSLDVTYGPGSSVGLIPPVYSRRLSVGDSLVSRCEADCSPSCEIVWVKDGNLLPGITGGDLLISSVTANNAGLYQCVADNNIGRPGVAELAVTVSFGPVNGSVSLVPPDRVRPVLEGEPFLVTCMAECLPTCTYTWFVGNFKYQANNGTLRIDRVSQSDAGTYTCHADNGVGQTRMLDLLLIVEYSPSGPSLEPPTAQYRVSAGLDLPGVTCSADCSPQCDVRWLKDGQLLQQGSQLSLGQAGREDVGSYTCITSNVHGATETEMTVNVDYQPVITLFTVRDRKFSAIVKEGLPVKLSCQVEADPAADVSFYNGSQLIYSQDSTREISYAWPRASCFDAGNYICFADNGVGNSVKSSVNLEVLCSPRLDPRIFKQPFVASQIGGTAVITVPVVADPPPSFLWYKKQGSGVEYIDPVDGKEESERFFYVNGTSSTLVIKNVQQGDFGDYVVSVANTQGTDNITFGLVTEGPPYKPGRLTAVPVSPGVVELTWSPGFNGGDDQQFVIEFQKSGSGEWRRIDKPVMDKERMVQANITDLHPLTEYTFRLRGLNSYGYSNYSNPVVIVTQDDPEASRVRGDVSTTPVLLGVGCALGFLVGAGITAMVVVSRCKPKTGRHHGENTIDDYKSDTTYDTLYLKDALWAQRHIKLSNDSFKSGVSPYTSYDFMQQDDTQVRYSNPYTRSLKPGEVIHTSL</sequence>
<dbReference type="SUPFAM" id="SSF48726">
    <property type="entry name" value="Immunoglobulin"/>
    <property type="match status" value="22"/>
</dbReference>
<dbReference type="PANTHER" id="PTHR11640">
    <property type="entry name" value="NEPHRIN"/>
    <property type="match status" value="1"/>
</dbReference>
<feature type="domain" description="Ig-like" evidence="9">
    <location>
        <begin position="585"/>
        <end position="671"/>
    </location>
</feature>
<dbReference type="PANTHER" id="PTHR11640:SF31">
    <property type="entry name" value="IRREGULAR CHIASM C-ROUGHEST PROTEIN-RELATED"/>
    <property type="match status" value="1"/>
</dbReference>
<feature type="domain" description="Ig-like" evidence="9">
    <location>
        <begin position="1885"/>
        <end position="1978"/>
    </location>
</feature>
<dbReference type="GO" id="GO:0050839">
    <property type="term" value="F:cell adhesion molecule binding"/>
    <property type="evidence" value="ECO:0007669"/>
    <property type="project" value="TreeGrafter"/>
</dbReference>
<name>A0AAE0YZ33_9GAST</name>
<feature type="domain" description="Ig-like" evidence="9">
    <location>
        <begin position="1636"/>
        <end position="1715"/>
    </location>
</feature>
<evidence type="ECO:0000313" key="12">
    <source>
        <dbReference type="Proteomes" id="UP001283361"/>
    </source>
</evidence>
<dbReference type="GO" id="GO:0005886">
    <property type="term" value="C:plasma membrane"/>
    <property type="evidence" value="ECO:0007669"/>
    <property type="project" value="TreeGrafter"/>
</dbReference>
<dbReference type="InterPro" id="IPR051275">
    <property type="entry name" value="Cell_adhesion_signaling"/>
</dbReference>
<dbReference type="EMBL" id="JAWDGP010005144">
    <property type="protein sequence ID" value="KAK3759306.1"/>
    <property type="molecule type" value="Genomic_DNA"/>
</dbReference>
<keyword evidence="3 7" id="KW-0472">Membrane</keyword>
<keyword evidence="7" id="KW-0812">Transmembrane</keyword>
<dbReference type="GO" id="GO:0098609">
    <property type="term" value="P:cell-cell adhesion"/>
    <property type="evidence" value="ECO:0007669"/>
    <property type="project" value="TreeGrafter"/>
</dbReference>
<dbReference type="PROSITE" id="PS50835">
    <property type="entry name" value="IG_LIKE"/>
    <property type="match status" value="24"/>
</dbReference>
<feature type="domain" description="Ig-like" evidence="9">
    <location>
        <begin position="674"/>
        <end position="755"/>
    </location>
</feature>
<reference evidence="11" key="1">
    <citation type="journal article" date="2023" name="G3 (Bethesda)">
        <title>A reference genome for the long-term kleptoplast-retaining sea slug Elysia crispata morphotype clarki.</title>
        <authorList>
            <person name="Eastman K.E."/>
            <person name="Pendleton A.L."/>
            <person name="Shaikh M.A."/>
            <person name="Suttiyut T."/>
            <person name="Ogas R."/>
            <person name="Tomko P."/>
            <person name="Gavelis G."/>
            <person name="Widhalm J.R."/>
            <person name="Wisecaver J.H."/>
        </authorList>
    </citation>
    <scope>NUCLEOTIDE SEQUENCE</scope>
    <source>
        <strain evidence="11">ECLA1</strain>
    </source>
</reference>
<feature type="signal peptide" evidence="8">
    <location>
        <begin position="1"/>
        <end position="26"/>
    </location>
</feature>
<keyword evidence="4" id="KW-1015">Disulfide bond</keyword>
<dbReference type="InterPro" id="IPR003599">
    <property type="entry name" value="Ig_sub"/>
</dbReference>
<dbReference type="Pfam" id="PF00041">
    <property type="entry name" value="fn3"/>
    <property type="match status" value="1"/>
</dbReference>
<evidence type="ECO:0000256" key="5">
    <source>
        <dbReference type="ARBA" id="ARBA00023180"/>
    </source>
</evidence>
<organism evidence="11 12">
    <name type="scientific">Elysia crispata</name>
    <name type="common">lettuce slug</name>
    <dbReference type="NCBI Taxonomy" id="231223"/>
    <lineage>
        <taxon>Eukaryota</taxon>
        <taxon>Metazoa</taxon>
        <taxon>Spiralia</taxon>
        <taxon>Lophotrochozoa</taxon>
        <taxon>Mollusca</taxon>
        <taxon>Gastropoda</taxon>
        <taxon>Heterobranchia</taxon>
        <taxon>Euthyneura</taxon>
        <taxon>Panpulmonata</taxon>
        <taxon>Sacoglossa</taxon>
        <taxon>Placobranchoidea</taxon>
        <taxon>Plakobranchidae</taxon>
        <taxon>Elysia</taxon>
    </lineage>
</organism>
<dbReference type="SMART" id="SM00408">
    <property type="entry name" value="IGc2"/>
    <property type="match status" value="23"/>
</dbReference>
<dbReference type="Proteomes" id="UP001283361">
    <property type="component" value="Unassembled WGS sequence"/>
</dbReference>
<dbReference type="CDD" id="cd00096">
    <property type="entry name" value="Ig"/>
    <property type="match status" value="2"/>
</dbReference>
<keyword evidence="12" id="KW-1185">Reference proteome</keyword>
<dbReference type="SMART" id="SM00409">
    <property type="entry name" value="IG"/>
    <property type="match status" value="24"/>
</dbReference>
<feature type="domain" description="Ig-like" evidence="9">
    <location>
        <begin position="2073"/>
        <end position="2161"/>
    </location>
</feature>
<evidence type="ECO:0000256" key="8">
    <source>
        <dbReference type="SAM" id="SignalP"/>
    </source>
</evidence>
<dbReference type="Pfam" id="PF07679">
    <property type="entry name" value="I-set"/>
    <property type="match status" value="4"/>
</dbReference>
<dbReference type="InterPro" id="IPR013098">
    <property type="entry name" value="Ig_I-set"/>
</dbReference>
<dbReference type="InterPro" id="IPR003598">
    <property type="entry name" value="Ig_sub2"/>
</dbReference>
<comment type="caution">
    <text evidence="11">The sequence shown here is derived from an EMBL/GenBank/DDBJ whole genome shotgun (WGS) entry which is preliminary data.</text>
</comment>
<feature type="domain" description="Ig-like" evidence="9">
    <location>
        <begin position="1728"/>
        <end position="1798"/>
    </location>
</feature>
<feature type="domain" description="Ig-like" evidence="9">
    <location>
        <begin position="414"/>
        <end position="485"/>
    </location>
</feature>
<keyword evidence="2" id="KW-0677">Repeat</keyword>
<feature type="domain" description="Fibronectin type-III" evidence="10">
    <location>
        <begin position="2273"/>
        <end position="2368"/>
    </location>
</feature>
<feature type="transmembrane region" description="Helical" evidence="7">
    <location>
        <begin position="2383"/>
        <end position="2405"/>
    </location>
</feature>
<keyword evidence="6" id="KW-0393">Immunoglobulin domain</keyword>
<dbReference type="InterPro" id="IPR013783">
    <property type="entry name" value="Ig-like_fold"/>
</dbReference>
<dbReference type="PROSITE" id="PS50853">
    <property type="entry name" value="FN3"/>
    <property type="match status" value="1"/>
</dbReference>
<feature type="chain" id="PRO_5041935561" evidence="8">
    <location>
        <begin position="27"/>
        <end position="2492"/>
    </location>
</feature>
<feature type="domain" description="Ig-like" evidence="9">
    <location>
        <begin position="1817"/>
        <end position="1881"/>
    </location>
</feature>
<keyword evidence="5" id="KW-0325">Glycoprotein</keyword>